<evidence type="ECO:0000313" key="2">
    <source>
        <dbReference type="EMBL" id="VTQ83732.1"/>
    </source>
</evidence>
<dbReference type="KEGG" id="hhw:NCTC503_00410"/>
<organism evidence="2 3">
    <name type="scientific">Hathewaya histolytica</name>
    <name type="common">Clostridium histolyticum</name>
    <dbReference type="NCBI Taxonomy" id="1498"/>
    <lineage>
        <taxon>Bacteria</taxon>
        <taxon>Bacillati</taxon>
        <taxon>Bacillota</taxon>
        <taxon>Clostridia</taxon>
        <taxon>Eubacteriales</taxon>
        <taxon>Clostridiaceae</taxon>
        <taxon>Hathewaya</taxon>
    </lineage>
</organism>
<feature type="transmembrane region" description="Helical" evidence="1">
    <location>
        <begin position="145"/>
        <end position="163"/>
    </location>
</feature>
<accession>A0A4U9QYD1</accession>
<evidence type="ECO:0000256" key="1">
    <source>
        <dbReference type="SAM" id="Phobius"/>
    </source>
</evidence>
<keyword evidence="1" id="KW-0812">Transmembrane</keyword>
<evidence type="ECO:0000313" key="3">
    <source>
        <dbReference type="Proteomes" id="UP000308489"/>
    </source>
</evidence>
<evidence type="ECO:0008006" key="4">
    <source>
        <dbReference type="Google" id="ProtNLM"/>
    </source>
</evidence>
<keyword evidence="1" id="KW-1133">Transmembrane helix</keyword>
<name>A0A4U9QYD1_HATHI</name>
<proteinExistence type="predicted"/>
<reference evidence="2 3" key="1">
    <citation type="submission" date="2019-05" db="EMBL/GenBank/DDBJ databases">
        <authorList>
            <consortium name="Pathogen Informatics"/>
        </authorList>
    </citation>
    <scope>NUCLEOTIDE SEQUENCE [LARGE SCALE GENOMIC DNA]</scope>
    <source>
        <strain evidence="2 3">NCTC503</strain>
    </source>
</reference>
<keyword evidence="3" id="KW-1185">Reference proteome</keyword>
<gene>
    <name evidence="2" type="ORF">NCTC503_00410</name>
</gene>
<keyword evidence="1" id="KW-0472">Membrane</keyword>
<feature type="transmembrane region" description="Helical" evidence="1">
    <location>
        <begin position="93"/>
        <end position="109"/>
    </location>
</feature>
<feature type="transmembrane region" description="Helical" evidence="1">
    <location>
        <begin position="12"/>
        <end position="34"/>
    </location>
</feature>
<feature type="transmembrane region" description="Helical" evidence="1">
    <location>
        <begin position="68"/>
        <end position="87"/>
    </location>
</feature>
<sequence length="427" mass="51314">MINWYNKVKFIYLILINTIFFILFNLLYVISTGVLLSKKIYILNLIIIIFSKYLSYRLFQRWDKNRKIIVLIFINYSIVLPLTMKILSLRGTIINFFSIIFLLWIYREFNDELLNYEEYKYKVKNGFIITILVGVVMNLVYRELFYKIIGFYFFIIMLSIILLRESRNYEYKIRNSSSIKVNLFIGIFIMIFSVEFIYSKFIILLKVIKTLLDNILEKILYLISYIVFKPLEKVIQLIKLKTSSKTIEHLGSKTVEKTKKVVDESLNNYIFKFFESPIIKLGLKVILLCIIIFLMYKLYIKIVHKTSKDYNIEEYEDIIEKKYIRENKKKSLLFGSIFKFNNNIRSSIIKLYGKFLKESYKKKFFKKYMTATVLSNILKIHIDKNEELENIASIYNEAKFSNNEISKEQLEKIKESYKIVNRELKKF</sequence>
<feature type="transmembrane region" description="Helical" evidence="1">
    <location>
        <begin position="281"/>
        <end position="300"/>
    </location>
</feature>
<protein>
    <recommendedName>
        <fullName evidence="4">DUF4129 domain-containing protein</fullName>
    </recommendedName>
</protein>
<dbReference type="EMBL" id="LR590481">
    <property type="protein sequence ID" value="VTQ83732.1"/>
    <property type="molecule type" value="Genomic_DNA"/>
</dbReference>
<dbReference type="AlphaFoldDB" id="A0A4U9QYD1"/>
<feature type="transmembrane region" description="Helical" evidence="1">
    <location>
        <begin position="40"/>
        <end position="56"/>
    </location>
</feature>
<dbReference type="RefSeq" id="WP_171011949.1">
    <property type="nucleotide sequence ID" value="NZ_LR590481.1"/>
</dbReference>
<dbReference type="Proteomes" id="UP000308489">
    <property type="component" value="Chromosome 1"/>
</dbReference>
<feature type="transmembrane region" description="Helical" evidence="1">
    <location>
        <begin position="183"/>
        <end position="208"/>
    </location>
</feature>
<feature type="transmembrane region" description="Helical" evidence="1">
    <location>
        <begin position="121"/>
        <end position="139"/>
    </location>
</feature>